<dbReference type="Pfam" id="PF01381">
    <property type="entry name" value="HTH_3"/>
    <property type="match status" value="1"/>
</dbReference>
<gene>
    <name evidence="2" type="ordered locus">Daci_4662</name>
</gene>
<dbReference type="EMBL" id="CP000884">
    <property type="protein sequence ID" value="ABX37291.1"/>
    <property type="molecule type" value="Genomic_DNA"/>
</dbReference>
<dbReference type="SUPFAM" id="SSF47413">
    <property type="entry name" value="lambda repressor-like DNA-binding domains"/>
    <property type="match status" value="1"/>
</dbReference>
<dbReference type="InterPro" id="IPR010982">
    <property type="entry name" value="Lambda_DNA-bd_dom_sf"/>
</dbReference>
<keyword evidence="3" id="KW-1185">Reference proteome</keyword>
<dbReference type="AlphaFoldDB" id="A9C3I0"/>
<accession>A9C3I0</accession>
<dbReference type="GO" id="GO:0003677">
    <property type="term" value="F:DNA binding"/>
    <property type="evidence" value="ECO:0007669"/>
    <property type="project" value="InterPro"/>
</dbReference>
<evidence type="ECO:0000313" key="2">
    <source>
        <dbReference type="EMBL" id="ABX37291.1"/>
    </source>
</evidence>
<dbReference type="RefSeq" id="WP_012206461.1">
    <property type="nucleotide sequence ID" value="NC_010002.1"/>
</dbReference>
<dbReference type="GeneID" id="24115890"/>
<dbReference type="HOGENOM" id="CLU_144164_1_0_4"/>
<dbReference type="KEGG" id="dac:Daci_4662"/>
<dbReference type="Gene3D" id="1.10.260.40">
    <property type="entry name" value="lambda repressor-like DNA-binding domains"/>
    <property type="match status" value="1"/>
</dbReference>
<reference evidence="3" key="2">
    <citation type="submission" date="2007-11" db="EMBL/GenBank/DDBJ databases">
        <title>Complete sequence of Delftia acidovorans DSM 14801 / SPH-1.</title>
        <authorList>
            <person name="Copeland A."/>
            <person name="Lucas S."/>
            <person name="Lapidus A."/>
            <person name="Barry K."/>
            <person name="Glavina del Rio T."/>
            <person name="Dalin E."/>
            <person name="Tice H."/>
            <person name="Pitluck S."/>
            <person name="Lowry S."/>
            <person name="Clum A."/>
            <person name="Schmutz J."/>
            <person name="Larimer F."/>
            <person name="Land M."/>
            <person name="Hauser L."/>
            <person name="Kyrpides N."/>
            <person name="Kim E."/>
            <person name="Schleheck D."/>
            <person name="Richardson P."/>
        </authorList>
    </citation>
    <scope>NUCLEOTIDE SEQUENCE [LARGE SCALE GENOMIC DNA]</scope>
    <source>
        <strain evidence="3">DSM 14801 / SPH-1</strain>
    </source>
</reference>
<evidence type="ECO:0000313" key="3">
    <source>
        <dbReference type="Proteomes" id="UP000000784"/>
    </source>
</evidence>
<dbReference type="InterPro" id="IPR001387">
    <property type="entry name" value="Cro/C1-type_HTH"/>
</dbReference>
<evidence type="ECO:0000259" key="1">
    <source>
        <dbReference type="PROSITE" id="PS50943"/>
    </source>
</evidence>
<proteinExistence type="predicted"/>
<reference evidence="2 3" key="1">
    <citation type="journal article" date="2004" name="Appl. Environ. Microbiol.">
        <title>Mineralization of individual congeners of linear alkylbenzenesulfonate by defined pairs of heterotrophic bacteria.</title>
        <authorList>
            <person name="Schleheck D."/>
            <person name="Knepper T.P."/>
            <person name="Fischer K."/>
            <person name="Cook A.M."/>
        </authorList>
    </citation>
    <scope>NUCLEOTIDE SEQUENCE [LARGE SCALE GENOMIC DNA]</scope>
    <source>
        <strain evidence="3">DSM 14801 / SPH-1</strain>
    </source>
</reference>
<dbReference type="Proteomes" id="UP000000784">
    <property type="component" value="Chromosome"/>
</dbReference>
<sequence>MKLTPFGEKVRHLRMRYDSSLKSMADAMGISPSYLSGIEYGDRRLTEQHTDQAVKFLSTWASTEELQGVRQAAEASRDIVMVNTLTPDARGLVAAFARRLQEGNQPTPELEAWIKNRKG</sequence>
<dbReference type="CDD" id="cd00093">
    <property type="entry name" value="HTH_XRE"/>
    <property type="match status" value="1"/>
</dbReference>
<name>A9C3I0_DELAS</name>
<feature type="domain" description="HTH cro/C1-type" evidence="1">
    <location>
        <begin position="10"/>
        <end position="66"/>
    </location>
</feature>
<protein>
    <recommendedName>
        <fullName evidence="1">HTH cro/C1-type domain-containing protein</fullName>
    </recommendedName>
</protein>
<dbReference type="PROSITE" id="PS50943">
    <property type="entry name" value="HTH_CROC1"/>
    <property type="match status" value="1"/>
</dbReference>
<dbReference type="eggNOG" id="COG1426">
    <property type="taxonomic scope" value="Bacteria"/>
</dbReference>
<organism evidence="2 3">
    <name type="scientific">Delftia acidovorans (strain DSM 14801 / SPH-1)</name>
    <dbReference type="NCBI Taxonomy" id="398578"/>
    <lineage>
        <taxon>Bacteria</taxon>
        <taxon>Pseudomonadati</taxon>
        <taxon>Pseudomonadota</taxon>
        <taxon>Betaproteobacteria</taxon>
        <taxon>Burkholderiales</taxon>
        <taxon>Comamonadaceae</taxon>
        <taxon>Delftia</taxon>
    </lineage>
</organism>